<dbReference type="UniPathway" id="UPA00074">
    <property type="reaction ID" value="UER00942"/>
</dbReference>
<dbReference type="InterPro" id="IPR054350">
    <property type="entry name" value="PurT/PurK_preATP-grasp"/>
</dbReference>
<dbReference type="InterPro" id="IPR011761">
    <property type="entry name" value="ATP-grasp"/>
</dbReference>
<reference evidence="11 12" key="1">
    <citation type="submission" date="2018-07" db="EMBL/GenBank/DDBJ databases">
        <title>Lactobacillus curvatus genome sequence.</title>
        <authorList>
            <person name="Prechtl R."/>
        </authorList>
    </citation>
    <scope>NUCLEOTIDE SEQUENCE [LARGE SCALE GENOMIC DNA]</scope>
    <source>
        <strain evidence="11 12">TMW 1.1928</strain>
    </source>
</reference>
<dbReference type="NCBIfam" id="NF004679">
    <property type="entry name" value="PRK06019.1-5"/>
    <property type="match status" value="1"/>
</dbReference>
<evidence type="ECO:0000256" key="8">
    <source>
        <dbReference type="HAMAP-Rule" id="MF_01928"/>
    </source>
</evidence>
<evidence type="ECO:0000256" key="1">
    <source>
        <dbReference type="ARBA" id="ARBA00001936"/>
    </source>
</evidence>
<sequence>MQRRWQVMQTLTNQILPGQTIGIVGGGQLGQMMTLAAKEMGFAVIILDPQADCPAGQVADDQIVAAYDDQAQIMMLAQRVDVLTYEFENVDAKTIEAAREYTWIPQGTKALRIAQDRLLEKQFLVDQQLPHATFEIVTAPAELIPAVKKVGFPCILKTTRSGYDGKGQVILRSAMDMEVAQQLLTASVCVLEAMVHFDQEISVIISQNSAGQQAVFPAIENQHRDNILHISICPARISAALAAQAESVAAKIATQIELVGTLGVEFFVGHDGQLYVNEIAPRPHNSGHLTIEACDFSQFATHIRGVCNWPLQIPQLWQSAVMVNILGQHWQAALTASRQSADWHYHDYGKVVQKVNRKMGHVTLLTPAVDETLTAIKKTKIWD</sequence>
<comment type="pathway">
    <text evidence="8 9">Purine metabolism; IMP biosynthesis via de novo pathway; 5-amino-1-(5-phospho-D-ribosyl)imidazole-4-carboxylate from 5-amino-1-(5-phospho-D-ribosyl)imidazole (N5-CAIR route): step 1/2.</text>
</comment>
<dbReference type="GO" id="GO:0034028">
    <property type="term" value="F:5-(carboxyamino)imidazole ribonucleotide synthase activity"/>
    <property type="evidence" value="ECO:0007669"/>
    <property type="project" value="UniProtKB-UniRule"/>
</dbReference>
<feature type="binding site" evidence="8">
    <location>
        <position position="157"/>
    </location>
    <ligand>
        <name>ATP</name>
        <dbReference type="ChEBI" id="CHEBI:30616"/>
    </ligand>
</feature>
<dbReference type="NCBIfam" id="TIGR01161">
    <property type="entry name" value="purK"/>
    <property type="match status" value="1"/>
</dbReference>
<organism evidence="11 12">
    <name type="scientific">Latilactobacillus curvatus</name>
    <name type="common">Lactobacillus curvatus</name>
    <dbReference type="NCBI Taxonomy" id="28038"/>
    <lineage>
        <taxon>Bacteria</taxon>
        <taxon>Bacillati</taxon>
        <taxon>Bacillota</taxon>
        <taxon>Bacilli</taxon>
        <taxon>Lactobacillales</taxon>
        <taxon>Lactobacillaceae</taxon>
        <taxon>Latilactobacillus</taxon>
    </lineage>
</organism>
<feature type="binding site" evidence="8">
    <location>
        <position position="200"/>
    </location>
    <ligand>
        <name>ATP</name>
        <dbReference type="ChEBI" id="CHEBI:30616"/>
    </ligand>
</feature>
<dbReference type="FunFam" id="3.40.50.20:FF:000016">
    <property type="entry name" value="N5-carboxyaminoimidazole ribonucleotide synthase"/>
    <property type="match status" value="1"/>
</dbReference>
<dbReference type="NCBIfam" id="NF004676">
    <property type="entry name" value="PRK06019.1-2"/>
    <property type="match status" value="1"/>
</dbReference>
<dbReference type="PROSITE" id="PS50975">
    <property type="entry name" value="ATP_GRASP"/>
    <property type="match status" value="1"/>
</dbReference>
<dbReference type="GO" id="GO:0005524">
    <property type="term" value="F:ATP binding"/>
    <property type="evidence" value="ECO:0007669"/>
    <property type="project" value="UniProtKB-UniRule"/>
</dbReference>
<dbReference type="Pfam" id="PF22660">
    <property type="entry name" value="RS_preATP-grasp-like"/>
    <property type="match status" value="1"/>
</dbReference>
<comment type="catalytic activity">
    <reaction evidence="8 9">
        <text>5-amino-1-(5-phospho-beta-D-ribosyl)imidazole + hydrogencarbonate + ATP = 5-carboxyamino-1-(5-phospho-D-ribosyl)imidazole + ADP + phosphate + 2 H(+)</text>
        <dbReference type="Rhea" id="RHEA:19317"/>
        <dbReference type="ChEBI" id="CHEBI:15378"/>
        <dbReference type="ChEBI" id="CHEBI:17544"/>
        <dbReference type="ChEBI" id="CHEBI:30616"/>
        <dbReference type="ChEBI" id="CHEBI:43474"/>
        <dbReference type="ChEBI" id="CHEBI:58730"/>
        <dbReference type="ChEBI" id="CHEBI:137981"/>
        <dbReference type="ChEBI" id="CHEBI:456216"/>
        <dbReference type="EC" id="6.3.4.18"/>
    </reaction>
</comment>
<dbReference type="InterPro" id="IPR016185">
    <property type="entry name" value="PreATP-grasp_dom_sf"/>
</dbReference>
<keyword evidence="3 8" id="KW-0436">Ligase</keyword>
<dbReference type="GO" id="GO:0006189">
    <property type="term" value="P:'de novo' IMP biosynthetic process"/>
    <property type="evidence" value="ECO:0007669"/>
    <property type="project" value="UniProtKB-UniRule"/>
</dbReference>
<dbReference type="HAMAP" id="MF_01928">
    <property type="entry name" value="PurK"/>
    <property type="match status" value="1"/>
</dbReference>
<dbReference type="InterPro" id="IPR040686">
    <property type="entry name" value="PurK_C"/>
</dbReference>
<name>A0A385AEP5_LATCU</name>
<keyword evidence="7" id="KW-0464">Manganese</keyword>
<dbReference type="Gene3D" id="3.30.1490.20">
    <property type="entry name" value="ATP-grasp fold, A domain"/>
    <property type="match status" value="1"/>
</dbReference>
<feature type="binding site" evidence="8">
    <location>
        <begin position="162"/>
        <end position="168"/>
    </location>
    <ligand>
        <name>ATP</name>
        <dbReference type="ChEBI" id="CHEBI:30616"/>
    </ligand>
</feature>
<evidence type="ECO:0000256" key="6">
    <source>
        <dbReference type="ARBA" id="ARBA00022840"/>
    </source>
</evidence>
<evidence type="ECO:0000313" key="12">
    <source>
        <dbReference type="Proteomes" id="UP000257607"/>
    </source>
</evidence>
<dbReference type="InterPro" id="IPR011054">
    <property type="entry name" value="Rudment_hybrid_motif"/>
</dbReference>
<evidence type="ECO:0000256" key="7">
    <source>
        <dbReference type="ARBA" id="ARBA00023211"/>
    </source>
</evidence>
<evidence type="ECO:0000256" key="2">
    <source>
        <dbReference type="ARBA" id="ARBA00001946"/>
    </source>
</evidence>
<dbReference type="InterPro" id="IPR005875">
    <property type="entry name" value="PurK"/>
</dbReference>
<evidence type="ECO:0000256" key="4">
    <source>
        <dbReference type="ARBA" id="ARBA00022741"/>
    </source>
</evidence>
<comment type="subunit">
    <text evidence="8 9">Homodimer.</text>
</comment>
<dbReference type="GO" id="GO:0004638">
    <property type="term" value="F:phosphoribosylaminoimidazole carboxylase activity"/>
    <property type="evidence" value="ECO:0007669"/>
    <property type="project" value="InterPro"/>
</dbReference>
<dbReference type="GO" id="GO:0046872">
    <property type="term" value="F:metal ion binding"/>
    <property type="evidence" value="ECO:0007669"/>
    <property type="project" value="InterPro"/>
</dbReference>
<feature type="binding site" evidence="8">
    <location>
        <position position="117"/>
    </location>
    <ligand>
        <name>ATP</name>
        <dbReference type="ChEBI" id="CHEBI:30616"/>
    </ligand>
</feature>
<evidence type="ECO:0000256" key="3">
    <source>
        <dbReference type="ARBA" id="ARBA00022598"/>
    </source>
</evidence>
<dbReference type="Pfam" id="PF17769">
    <property type="entry name" value="PurK_C"/>
    <property type="match status" value="1"/>
</dbReference>
<dbReference type="Gene3D" id="3.40.50.20">
    <property type="match status" value="1"/>
</dbReference>
<evidence type="ECO:0000256" key="5">
    <source>
        <dbReference type="ARBA" id="ARBA00022755"/>
    </source>
</evidence>
<evidence type="ECO:0000259" key="10">
    <source>
        <dbReference type="PROSITE" id="PS50975"/>
    </source>
</evidence>
<dbReference type="EMBL" id="CP031003">
    <property type="protein sequence ID" value="AXN36162.1"/>
    <property type="molecule type" value="Genomic_DNA"/>
</dbReference>
<proteinExistence type="inferred from homology"/>
<dbReference type="SUPFAM" id="SSF51246">
    <property type="entry name" value="Rudiment single hybrid motif"/>
    <property type="match status" value="1"/>
</dbReference>
<dbReference type="PANTHER" id="PTHR11609:SF5">
    <property type="entry name" value="PHOSPHORIBOSYLAMINOIMIDAZOLE CARBOXYLASE"/>
    <property type="match status" value="1"/>
</dbReference>
<dbReference type="Gene3D" id="3.30.470.20">
    <property type="entry name" value="ATP-grasp fold, B domain"/>
    <property type="match status" value="1"/>
</dbReference>
<dbReference type="SUPFAM" id="SSF56059">
    <property type="entry name" value="Glutathione synthetase ATP-binding domain-like"/>
    <property type="match status" value="1"/>
</dbReference>
<dbReference type="NCBIfam" id="NF004675">
    <property type="entry name" value="PRK06019.1-1"/>
    <property type="match status" value="1"/>
</dbReference>
<evidence type="ECO:0000313" key="11">
    <source>
        <dbReference type="EMBL" id="AXN36162.1"/>
    </source>
</evidence>
<dbReference type="PANTHER" id="PTHR11609">
    <property type="entry name" value="PURINE BIOSYNTHESIS PROTEIN 6/7, PUR6/7"/>
    <property type="match status" value="1"/>
</dbReference>
<feature type="binding site" evidence="8">
    <location>
        <begin position="277"/>
        <end position="278"/>
    </location>
    <ligand>
        <name>ATP</name>
        <dbReference type="ChEBI" id="CHEBI:30616"/>
    </ligand>
</feature>
<comment type="function">
    <text evidence="8">Catalyzes the ATP-dependent conversion of 5-aminoimidazole ribonucleotide (AIR) and HCO(3)(-) to N5-carboxyaminoimidazole ribonucleotide (N5-CAIR).</text>
</comment>
<evidence type="ECO:0000256" key="9">
    <source>
        <dbReference type="RuleBase" id="RU361200"/>
    </source>
</evidence>
<dbReference type="GO" id="GO:0005829">
    <property type="term" value="C:cytosol"/>
    <property type="evidence" value="ECO:0007669"/>
    <property type="project" value="TreeGrafter"/>
</dbReference>
<dbReference type="InterPro" id="IPR013815">
    <property type="entry name" value="ATP_grasp_subdomain_1"/>
</dbReference>
<dbReference type="Proteomes" id="UP000257607">
    <property type="component" value="Chromosome"/>
</dbReference>
<feature type="domain" description="ATP-grasp" evidence="10">
    <location>
        <begin position="121"/>
        <end position="307"/>
    </location>
</feature>
<dbReference type="Pfam" id="PF02222">
    <property type="entry name" value="ATP-grasp"/>
    <property type="match status" value="1"/>
</dbReference>
<feature type="binding site" evidence="8">
    <location>
        <position position="223"/>
    </location>
    <ligand>
        <name>ATP</name>
        <dbReference type="ChEBI" id="CHEBI:30616"/>
    </ligand>
</feature>
<comment type="function">
    <text evidence="9">Catalyzes the ATP-dependent conversion of 5-aminoimidazole ribonucleotide (AIR) and HCO(3)- to N5-carboxyaminoimidazole ribonucleotide (N5-CAIR).</text>
</comment>
<keyword evidence="6 8" id="KW-0067">ATP-binding</keyword>
<comment type="cofactor">
    <cofactor evidence="1">
        <name>Mn(2+)</name>
        <dbReference type="ChEBI" id="CHEBI:29035"/>
    </cofactor>
</comment>
<keyword evidence="5 8" id="KW-0658">Purine biosynthesis</keyword>
<comment type="similarity">
    <text evidence="8 9">Belongs to the PurK/PurT family.</text>
</comment>
<dbReference type="AlphaFoldDB" id="A0A385AEP5"/>
<dbReference type="FunFam" id="3.30.1490.20:FF:000015">
    <property type="entry name" value="N5-carboxyaminoimidazole ribonucleotide synthase"/>
    <property type="match status" value="1"/>
</dbReference>
<comment type="cofactor">
    <cofactor evidence="2">
        <name>Mg(2+)</name>
        <dbReference type="ChEBI" id="CHEBI:18420"/>
    </cofactor>
</comment>
<dbReference type="InterPro" id="IPR003135">
    <property type="entry name" value="ATP-grasp_carboxylate-amine"/>
</dbReference>
<dbReference type="SUPFAM" id="SSF52440">
    <property type="entry name" value="PreATP-grasp domain"/>
    <property type="match status" value="1"/>
</dbReference>
<accession>A0A385AEP5</accession>
<keyword evidence="4 8" id="KW-0547">Nucleotide-binding</keyword>
<protein>
    <recommendedName>
        <fullName evidence="8 9">N5-carboxyaminoimidazole ribonucleotide synthase</fullName>
        <shortName evidence="8 9">N5-CAIR synthase</shortName>
        <ecNumber evidence="8 9">6.3.4.18</ecNumber>
    </recommendedName>
    <alternativeName>
        <fullName evidence="8 9">5-(carboxyamino)imidazole ribonucleotide synthetase</fullName>
    </alternativeName>
</protein>
<feature type="binding site" evidence="8">
    <location>
        <begin position="192"/>
        <end position="195"/>
    </location>
    <ligand>
        <name>ATP</name>
        <dbReference type="ChEBI" id="CHEBI:30616"/>
    </ligand>
</feature>
<dbReference type="EC" id="6.3.4.18" evidence="8 9"/>
<gene>
    <name evidence="8 9" type="primary">purK</name>
    <name evidence="11" type="ORF">DT351_07185</name>
</gene>